<dbReference type="RefSeq" id="WP_184335788.1">
    <property type="nucleotide sequence ID" value="NZ_JACHHZ010000007.1"/>
</dbReference>
<name>A0A841HSV2_9GAMM</name>
<feature type="transmembrane region" description="Helical" evidence="1">
    <location>
        <begin position="157"/>
        <end position="175"/>
    </location>
</feature>
<sequence>MAISVAQAQLLSDRRFFVSMAFALAMVTLVGFGPTYFFVALNSAPTPVLTPAVHIHGGLCTAWVFLLIVQTALIAAGRRDVHRKMGIAGGAIAAAIVVSGLYVALHSHRRIHTDATADTLADPFVFLIFPMSSVTLFAVFATLGILKRRQMDSHKRFIVLATSSLIIPALARIVMQANAMLGVTIVPGVVGAVVLVNGFLIAMAVHDFHTRGRLHPVTLWGGGFVLLSEPLRFLIGFSAPWQEFARSVMG</sequence>
<comment type="caution">
    <text evidence="2">The sequence shown here is derived from an EMBL/GenBank/DDBJ whole genome shotgun (WGS) entry which is preliminary data.</text>
</comment>
<feature type="transmembrane region" description="Helical" evidence="1">
    <location>
        <begin position="125"/>
        <end position="145"/>
    </location>
</feature>
<protein>
    <submittedName>
        <fullName evidence="2">FtsH-binding integral membrane protein</fullName>
    </submittedName>
</protein>
<evidence type="ECO:0000256" key="1">
    <source>
        <dbReference type="SAM" id="Phobius"/>
    </source>
</evidence>
<feature type="transmembrane region" description="Helical" evidence="1">
    <location>
        <begin position="16"/>
        <end position="41"/>
    </location>
</feature>
<accession>A0A841HSV2</accession>
<reference evidence="2 3" key="1">
    <citation type="submission" date="2020-08" db="EMBL/GenBank/DDBJ databases">
        <title>Genomic Encyclopedia of Type Strains, Phase IV (KMG-IV): sequencing the most valuable type-strain genomes for metagenomic binning, comparative biology and taxonomic classification.</title>
        <authorList>
            <person name="Goeker M."/>
        </authorList>
    </citation>
    <scope>NUCLEOTIDE SEQUENCE [LARGE SCALE GENOMIC DNA]</scope>
    <source>
        <strain evidence="2 3">DSM 26723</strain>
    </source>
</reference>
<evidence type="ECO:0000313" key="3">
    <source>
        <dbReference type="Proteomes" id="UP000588068"/>
    </source>
</evidence>
<evidence type="ECO:0000313" key="2">
    <source>
        <dbReference type="EMBL" id="MBB6096407.1"/>
    </source>
</evidence>
<keyword evidence="1" id="KW-1133">Transmembrane helix</keyword>
<dbReference type="EMBL" id="JACHHZ010000007">
    <property type="protein sequence ID" value="MBB6096407.1"/>
    <property type="molecule type" value="Genomic_DNA"/>
</dbReference>
<proteinExistence type="predicted"/>
<organism evidence="2 3">
    <name type="scientific">Povalibacter uvarum</name>
    <dbReference type="NCBI Taxonomy" id="732238"/>
    <lineage>
        <taxon>Bacteria</taxon>
        <taxon>Pseudomonadati</taxon>
        <taxon>Pseudomonadota</taxon>
        <taxon>Gammaproteobacteria</taxon>
        <taxon>Steroidobacterales</taxon>
        <taxon>Steroidobacteraceae</taxon>
        <taxon>Povalibacter</taxon>
    </lineage>
</organism>
<dbReference type="AlphaFoldDB" id="A0A841HSV2"/>
<keyword evidence="1" id="KW-0812">Transmembrane</keyword>
<keyword evidence="1" id="KW-0472">Membrane</keyword>
<keyword evidence="3" id="KW-1185">Reference proteome</keyword>
<gene>
    <name evidence="2" type="ORF">HNQ60_005329</name>
</gene>
<feature type="transmembrane region" description="Helical" evidence="1">
    <location>
        <begin position="53"/>
        <end position="75"/>
    </location>
</feature>
<feature type="transmembrane region" description="Helical" evidence="1">
    <location>
        <begin position="181"/>
        <end position="205"/>
    </location>
</feature>
<dbReference type="Proteomes" id="UP000588068">
    <property type="component" value="Unassembled WGS sequence"/>
</dbReference>
<feature type="transmembrane region" description="Helical" evidence="1">
    <location>
        <begin position="87"/>
        <end position="105"/>
    </location>
</feature>